<protein>
    <submittedName>
        <fullName evidence="2">Uncharacterized protein</fullName>
    </submittedName>
</protein>
<evidence type="ECO:0000313" key="1">
    <source>
        <dbReference type="Proteomes" id="UP000887574"/>
    </source>
</evidence>
<evidence type="ECO:0000313" key="2">
    <source>
        <dbReference type="WBParaSite" id="jg22547"/>
    </source>
</evidence>
<dbReference type="AlphaFoldDB" id="A0A915DT07"/>
<keyword evidence="1" id="KW-1185">Reference proteome</keyword>
<proteinExistence type="predicted"/>
<sequence>MNRIKETCGSDSSAGEEVEKLRKRKAYSTKWKMEAVKHAKLVSIHSDFKKLKAKSSMWIERLPGIGSRMKILHHRSNVVWNAPFKAKIQELYNNWMLNHADKEWATNGNPPSPSMSNYLFLYLLTLWRRRQRIHCFKERRPVPEGMQFLQDARFSATDDLSATEEIDSDHDKTNGYLIDEDIELQNFFLIAC</sequence>
<organism evidence="1 2">
    <name type="scientific">Ditylenchus dipsaci</name>
    <dbReference type="NCBI Taxonomy" id="166011"/>
    <lineage>
        <taxon>Eukaryota</taxon>
        <taxon>Metazoa</taxon>
        <taxon>Ecdysozoa</taxon>
        <taxon>Nematoda</taxon>
        <taxon>Chromadorea</taxon>
        <taxon>Rhabditida</taxon>
        <taxon>Tylenchina</taxon>
        <taxon>Tylenchomorpha</taxon>
        <taxon>Sphaerularioidea</taxon>
        <taxon>Anguinidae</taxon>
        <taxon>Anguininae</taxon>
        <taxon>Ditylenchus</taxon>
    </lineage>
</organism>
<dbReference type="WBParaSite" id="jg22547">
    <property type="protein sequence ID" value="jg22547"/>
    <property type="gene ID" value="jg22547"/>
</dbReference>
<accession>A0A915DT07</accession>
<dbReference type="Proteomes" id="UP000887574">
    <property type="component" value="Unplaced"/>
</dbReference>
<reference evidence="2" key="1">
    <citation type="submission" date="2022-11" db="UniProtKB">
        <authorList>
            <consortium name="WormBaseParasite"/>
        </authorList>
    </citation>
    <scope>IDENTIFICATION</scope>
</reference>
<name>A0A915DT07_9BILA</name>